<dbReference type="Gene3D" id="3.90.25.10">
    <property type="entry name" value="UDP-galactose 4-epimerase, domain 1"/>
    <property type="match status" value="1"/>
</dbReference>
<accession>A0A2P5HUU6</accession>
<dbReference type="Pfam" id="PF01370">
    <property type="entry name" value="Epimerase"/>
    <property type="match status" value="1"/>
</dbReference>
<dbReference type="InterPro" id="IPR036291">
    <property type="entry name" value="NAD(P)-bd_dom_sf"/>
</dbReference>
<dbReference type="OrthoDB" id="16464at2759"/>
<organism evidence="4 5">
    <name type="scientific">Diaporthe helianthi</name>
    <dbReference type="NCBI Taxonomy" id="158607"/>
    <lineage>
        <taxon>Eukaryota</taxon>
        <taxon>Fungi</taxon>
        <taxon>Dikarya</taxon>
        <taxon>Ascomycota</taxon>
        <taxon>Pezizomycotina</taxon>
        <taxon>Sordariomycetes</taxon>
        <taxon>Sordariomycetidae</taxon>
        <taxon>Diaporthales</taxon>
        <taxon>Diaporthaceae</taxon>
        <taxon>Diaporthe</taxon>
    </lineage>
</organism>
<dbReference type="SUPFAM" id="SSF51735">
    <property type="entry name" value="NAD(P)-binding Rossmann-fold domains"/>
    <property type="match status" value="1"/>
</dbReference>
<sequence length="323" mass="35695">MSGKNVIITGAGGMIGPMLAQRLHDDGYNLILTDIVEPKAPKSGNQENIKCLKGDITDTAFVKKLLDAARPLHAIFIFHGIMSAGSEANFDLSMKVNIESVRNLLLALRELPQAPVRVVYSSSQAVYGQPLPKIITDDVTPTPEGTYGAHKYSTEIIVNDMHRKGFIDAFTVRFPTVVVRPGAPSNAAPSFLSGMIREPMKGEECIIPLTDRSYRTYVCSPSSTIENLVRVLNLKSDALPNHQRHIMFPGVSATIQELMDALAKHGGQDKLKLLKEETNPIFERILRSWPEDFDTSTPDRLGLVRDKKAEDLVKEYIDSLAKQ</sequence>
<keyword evidence="1" id="KW-0521">NADP</keyword>
<reference evidence="4" key="1">
    <citation type="submission" date="2017-09" db="EMBL/GenBank/DDBJ databases">
        <title>Polyketide synthases of a Diaporthe helianthi virulent isolate.</title>
        <authorList>
            <person name="Baroncelli R."/>
        </authorList>
    </citation>
    <scope>NUCLEOTIDE SEQUENCE [LARGE SCALE GENOMIC DNA]</scope>
    <source>
        <strain evidence="4">7/96</strain>
    </source>
</reference>
<dbReference type="EMBL" id="MAVT02000695">
    <property type="protein sequence ID" value="POS74024.1"/>
    <property type="molecule type" value="Genomic_DNA"/>
</dbReference>
<protein>
    <submittedName>
        <fullName evidence="4">Nucleoside-diphosphate-sugar epimerase</fullName>
    </submittedName>
</protein>
<dbReference type="AlphaFoldDB" id="A0A2P5HUU6"/>
<evidence type="ECO:0000313" key="4">
    <source>
        <dbReference type="EMBL" id="POS74024.1"/>
    </source>
</evidence>
<name>A0A2P5HUU6_DIAHE</name>
<evidence type="ECO:0000313" key="5">
    <source>
        <dbReference type="Proteomes" id="UP000094444"/>
    </source>
</evidence>
<evidence type="ECO:0000259" key="3">
    <source>
        <dbReference type="Pfam" id="PF01370"/>
    </source>
</evidence>
<proteinExistence type="predicted"/>
<evidence type="ECO:0000256" key="1">
    <source>
        <dbReference type="ARBA" id="ARBA00022857"/>
    </source>
</evidence>
<feature type="domain" description="NAD-dependent epimerase/dehydratase" evidence="3">
    <location>
        <begin position="6"/>
        <end position="212"/>
    </location>
</feature>
<dbReference type="PANTHER" id="PTHR43103:SF3">
    <property type="entry name" value="ADP-L-GLYCERO-D-MANNO-HEPTOSE-6-EPIMERASE"/>
    <property type="match status" value="1"/>
</dbReference>
<dbReference type="InParanoid" id="A0A2P5HUU6"/>
<dbReference type="InterPro" id="IPR001509">
    <property type="entry name" value="Epimerase_deHydtase"/>
</dbReference>
<dbReference type="Gene3D" id="3.40.50.720">
    <property type="entry name" value="NAD(P)-binding Rossmann-like Domain"/>
    <property type="match status" value="1"/>
</dbReference>
<evidence type="ECO:0000256" key="2">
    <source>
        <dbReference type="ARBA" id="ARBA00023277"/>
    </source>
</evidence>
<gene>
    <name evidence="4" type="ORF">DHEL01_v207586</name>
</gene>
<comment type="caution">
    <text evidence="4">The sequence shown here is derived from an EMBL/GenBank/DDBJ whole genome shotgun (WGS) entry which is preliminary data.</text>
</comment>
<keyword evidence="5" id="KW-1185">Reference proteome</keyword>
<keyword evidence="2" id="KW-0119">Carbohydrate metabolism</keyword>
<dbReference type="Proteomes" id="UP000094444">
    <property type="component" value="Unassembled WGS sequence"/>
</dbReference>
<dbReference type="PANTHER" id="PTHR43103">
    <property type="entry name" value="NUCLEOSIDE-DIPHOSPHATE-SUGAR EPIMERASE"/>
    <property type="match status" value="1"/>
</dbReference>
<dbReference type="STRING" id="158607.A0A2P5HUU6"/>